<organism evidence="1">
    <name type="scientific">Drosophila melanogaster</name>
    <name type="common">Fruit fly</name>
    <dbReference type="NCBI Taxonomy" id="7227"/>
    <lineage>
        <taxon>Eukaryota</taxon>
        <taxon>Metazoa</taxon>
        <taxon>Ecdysozoa</taxon>
        <taxon>Arthropoda</taxon>
        <taxon>Hexapoda</taxon>
        <taxon>Insecta</taxon>
        <taxon>Pterygota</taxon>
        <taxon>Neoptera</taxon>
        <taxon>Endopterygota</taxon>
        <taxon>Diptera</taxon>
        <taxon>Brachycera</taxon>
        <taxon>Muscomorpha</taxon>
        <taxon>Ephydroidea</taxon>
        <taxon>Drosophilidae</taxon>
        <taxon>Drosophila</taxon>
        <taxon>Sophophora</taxon>
    </lineage>
</organism>
<dbReference type="AlphaFoldDB" id="Q6IH66"/>
<dbReference type="EMBL" id="BK003550">
    <property type="protein sequence ID" value="DAA03749.1"/>
    <property type="molecule type" value="Genomic_DNA"/>
</dbReference>
<name>Q6IH66_DROME</name>
<gene>
    <name evidence="1" type="ORF">HDC03160</name>
</gene>
<sequence>MRCARRVVESGGSKVDGAWLVGHPVAYTTAIANPKNAQNEQATRVLAMARAPHPRHFSSSSRRPPIPCIRYTLGLENVDDRRRCQANISIEVQTMPAHTDTPTGAWELEGSQAPCCQDARMPGCRASMPNQTKPCPYALPCHAMPYPARATILSSAAVGALTQISIFFTPLLPALFAPLVLSPPFPFFVRPLPYCGHAFAQPTKFSEVLSFRR</sequence>
<proteinExistence type="predicted"/>
<evidence type="ECO:0000313" key="1">
    <source>
        <dbReference type="EMBL" id="DAA03749.1"/>
    </source>
</evidence>
<reference evidence="1" key="1">
    <citation type="journal article" date="2003" name="Genome Biol.">
        <title>An integrated gene annotation and transcriptional profiling approach towards the full gene content of the Drosophila genome.</title>
        <authorList>
            <person name="Hild M."/>
            <person name="Beckmann B."/>
            <person name="Haas S.A."/>
            <person name="Koch B."/>
            <person name="Solovyev V."/>
            <person name="Busold C."/>
            <person name="Fellenberg K."/>
            <person name="Boutros M."/>
            <person name="Vingron M."/>
            <person name="Sauer F."/>
            <person name="Hoheisel J.D."/>
            <person name="Paro R."/>
        </authorList>
    </citation>
    <scope>NUCLEOTIDE SEQUENCE</scope>
</reference>
<protein>
    <submittedName>
        <fullName evidence="1">HDC03160</fullName>
    </submittedName>
</protein>
<accession>Q6IH66</accession>